<proteinExistence type="predicted"/>
<dbReference type="InterPro" id="IPR051606">
    <property type="entry name" value="Polyketide_Oxido-like"/>
</dbReference>
<evidence type="ECO:0000313" key="2">
    <source>
        <dbReference type="EMBL" id="MFC6202178.1"/>
    </source>
</evidence>
<organism evidence="2 3">
    <name type="scientific">Lactiplantibacillus nangangensis</name>
    <dbReference type="NCBI Taxonomy" id="2559917"/>
    <lineage>
        <taxon>Bacteria</taxon>
        <taxon>Bacillati</taxon>
        <taxon>Bacillota</taxon>
        <taxon>Bacilli</taxon>
        <taxon>Lactobacillales</taxon>
        <taxon>Lactobacillaceae</taxon>
        <taxon>Lactiplantibacillus</taxon>
    </lineage>
</organism>
<keyword evidence="3" id="KW-1185">Reference proteome</keyword>
<dbReference type="RefSeq" id="WP_137615431.1">
    <property type="nucleotide sequence ID" value="NZ_BJDI01000003.1"/>
</dbReference>
<reference evidence="3" key="1">
    <citation type="journal article" date="2019" name="Int. J. Syst. Evol. Microbiol.">
        <title>The Global Catalogue of Microorganisms (GCM) 10K type strain sequencing project: providing services to taxonomists for standard genome sequencing and annotation.</title>
        <authorList>
            <consortium name="The Broad Institute Genomics Platform"/>
            <consortium name="The Broad Institute Genome Sequencing Center for Infectious Disease"/>
            <person name="Wu L."/>
            <person name="Ma J."/>
        </authorList>
    </citation>
    <scope>NUCLEOTIDE SEQUENCE [LARGE SCALE GENOMIC DNA]</scope>
    <source>
        <strain evidence="3">CCM 8930</strain>
    </source>
</reference>
<dbReference type="Pfam" id="PF13460">
    <property type="entry name" value="NAD_binding_10"/>
    <property type="match status" value="1"/>
</dbReference>
<protein>
    <submittedName>
        <fullName evidence="2">NAD(P)H-binding protein</fullName>
    </submittedName>
</protein>
<sequence>MKNVLILGANGQIAKLVRDRLLKETEDNLTLYLRHSNRLTVKNPSRERIIDGDVNDTKKLIEVMKDQDIVYANLGGKFEPMAKSMIQAMNTSHVNRLIYVAGLGLYHELPKKFDDWNENVIGHEVMEDTRRAARVIEDSNVNFTILRCAYMTNEDKIDYELTEKGEEYKGTIISRKSIADLIVKIIKDPTIHQKSSLGIDQPGTDGDKPIGY</sequence>
<evidence type="ECO:0000259" key="1">
    <source>
        <dbReference type="Pfam" id="PF13460"/>
    </source>
</evidence>
<dbReference type="Proteomes" id="UP001596171">
    <property type="component" value="Unassembled WGS sequence"/>
</dbReference>
<name>A0ABW1SLH1_9LACO</name>
<comment type="caution">
    <text evidence="2">The sequence shown here is derived from an EMBL/GenBank/DDBJ whole genome shotgun (WGS) entry which is preliminary data.</text>
</comment>
<accession>A0ABW1SLH1</accession>
<feature type="domain" description="NAD(P)-binding" evidence="1">
    <location>
        <begin position="8"/>
        <end position="189"/>
    </location>
</feature>
<dbReference type="InterPro" id="IPR016040">
    <property type="entry name" value="NAD(P)-bd_dom"/>
</dbReference>
<gene>
    <name evidence="2" type="ORF">ACFP1L_09885</name>
</gene>
<evidence type="ECO:0000313" key="3">
    <source>
        <dbReference type="Proteomes" id="UP001596171"/>
    </source>
</evidence>
<dbReference type="PANTHER" id="PTHR43355">
    <property type="entry name" value="FLAVIN REDUCTASE (NADPH)"/>
    <property type="match status" value="1"/>
</dbReference>
<dbReference type="Gene3D" id="3.40.50.720">
    <property type="entry name" value="NAD(P)-binding Rossmann-like Domain"/>
    <property type="match status" value="1"/>
</dbReference>
<dbReference type="InterPro" id="IPR036291">
    <property type="entry name" value="NAD(P)-bd_dom_sf"/>
</dbReference>
<dbReference type="SUPFAM" id="SSF51735">
    <property type="entry name" value="NAD(P)-binding Rossmann-fold domains"/>
    <property type="match status" value="1"/>
</dbReference>
<dbReference type="EMBL" id="JBHSSE010000018">
    <property type="protein sequence ID" value="MFC6202178.1"/>
    <property type="molecule type" value="Genomic_DNA"/>
</dbReference>
<dbReference type="PANTHER" id="PTHR43355:SF2">
    <property type="entry name" value="FLAVIN REDUCTASE (NADPH)"/>
    <property type="match status" value="1"/>
</dbReference>